<dbReference type="KEGG" id="gak:X907_1855"/>
<dbReference type="AlphaFoldDB" id="A0A3T0EAF2"/>
<dbReference type="InterPro" id="IPR029000">
    <property type="entry name" value="Cyclophilin-like_dom_sf"/>
</dbReference>
<feature type="chain" id="PRO_5019565425" description="peptidylprolyl isomerase" evidence="4">
    <location>
        <begin position="21"/>
        <end position="219"/>
    </location>
</feature>
<evidence type="ECO:0000256" key="3">
    <source>
        <dbReference type="ARBA" id="ARBA00023235"/>
    </source>
</evidence>
<dbReference type="EC" id="5.2.1.8" evidence="1"/>
<keyword evidence="3 6" id="KW-0413">Isomerase</keyword>
<protein>
    <recommendedName>
        <fullName evidence="1">peptidylprolyl isomerase</fullName>
        <ecNumber evidence="1">5.2.1.8</ecNumber>
    </recommendedName>
</protein>
<evidence type="ECO:0000259" key="5">
    <source>
        <dbReference type="PROSITE" id="PS50072"/>
    </source>
</evidence>
<gene>
    <name evidence="6" type="ORF">X907_1855</name>
</gene>
<evidence type="ECO:0000313" key="6">
    <source>
        <dbReference type="EMBL" id="AZU04381.1"/>
    </source>
</evidence>
<dbReference type="InterPro" id="IPR044666">
    <property type="entry name" value="Cyclophilin_A-like"/>
</dbReference>
<keyword evidence="7" id="KW-1185">Reference proteome</keyword>
<organism evidence="6 7">
    <name type="scientific">Glycocaulis alkaliphilus</name>
    <dbReference type="NCBI Taxonomy" id="1434191"/>
    <lineage>
        <taxon>Bacteria</taxon>
        <taxon>Pseudomonadati</taxon>
        <taxon>Pseudomonadota</taxon>
        <taxon>Alphaproteobacteria</taxon>
        <taxon>Maricaulales</taxon>
        <taxon>Maricaulaceae</taxon>
        <taxon>Glycocaulis</taxon>
    </lineage>
</organism>
<dbReference type="PANTHER" id="PTHR45625">
    <property type="entry name" value="PEPTIDYL-PROLYL CIS-TRANS ISOMERASE-RELATED"/>
    <property type="match status" value="1"/>
</dbReference>
<dbReference type="PROSITE" id="PS51257">
    <property type="entry name" value="PROKAR_LIPOPROTEIN"/>
    <property type="match status" value="1"/>
</dbReference>
<evidence type="ECO:0000256" key="1">
    <source>
        <dbReference type="ARBA" id="ARBA00013194"/>
    </source>
</evidence>
<reference evidence="6 7" key="1">
    <citation type="submission" date="2016-12" db="EMBL/GenBank/DDBJ databases">
        <title>The genome of dimorphic prosthecate Glycocaulis alkaliphilus 6b-8t, isolated from crude oil dictates its adaptability in petroleum environments.</title>
        <authorList>
            <person name="Wu X.-L."/>
            <person name="Geng S."/>
        </authorList>
    </citation>
    <scope>NUCLEOTIDE SEQUENCE [LARGE SCALE GENOMIC DNA]</scope>
    <source>
        <strain evidence="6 7">6B-8</strain>
    </source>
</reference>
<dbReference type="Proteomes" id="UP000286954">
    <property type="component" value="Chromosome"/>
</dbReference>
<dbReference type="Pfam" id="PF00160">
    <property type="entry name" value="Pro_isomerase"/>
    <property type="match status" value="1"/>
</dbReference>
<feature type="signal peptide" evidence="4">
    <location>
        <begin position="1"/>
        <end position="20"/>
    </location>
</feature>
<dbReference type="PROSITE" id="PS50072">
    <property type="entry name" value="CSA_PPIASE_2"/>
    <property type="match status" value="1"/>
</dbReference>
<dbReference type="InterPro" id="IPR002130">
    <property type="entry name" value="Cyclophilin-type_PPIase_dom"/>
</dbReference>
<name>A0A3T0EAF2_9PROT</name>
<dbReference type="Gene3D" id="2.40.100.10">
    <property type="entry name" value="Cyclophilin-like"/>
    <property type="match status" value="1"/>
</dbReference>
<evidence type="ECO:0000313" key="7">
    <source>
        <dbReference type="Proteomes" id="UP000286954"/>
    </source>
</evidence>
<dbReference type="SUPFAM" id="SSF50891">
    <property type="entry name" value="Cyclophilin-like"/>
    <property type="match status" value="1"/>
</dbReference>
<dbReference type="CDD" id="cd00317">
    <property type="entry name" value="cyclophilin"/>
    <property type="match status" value="1"/>
</dbReference>
<accession>A0A3T0EAF2</accession>
<keyword evidence="2" id="KW-0697">Rotamase</keyword>
<sequence>MKDITAMKHFALGLAALALAACTPPEGQEGYGTPQSEVIAARIVTSLGVIELELYPDAAPASVANFIEHAQAGHYDGGSFYRAVRPDNDRPGIEPMHLIQGGYGFDGLPDAQGITHEPTEETGLSHVYGAISMARNEPGTATTEFFIMAEDYPGLDSGPGRRNPDEAGYAVFGRVVSGMDVVAAIAAQETGLDRAPEDFQYPQFIVEPVRIESVRVTEE</sequence>
<keyword evidence="4" id="KW-0732">Signal</keyword>
<dbReference type="EMBL" id="CP018911">
    <property type="protein sequence ID" value="AZU04381.1"/>
    <property type="molecule type" value="Genomic_DNA"/>
</dbReference>
<proteinExistence type="predicted"/>
<dbReference type="GO" id="GO:0003755">
    <property type="term" value="F:peptidyl-prolyl cis-trans isomerase activity"/>
    <property type="evidence" value="ECO:0007669"/>
    <property type="project" value="UniProtKB-KW"/>
</dbReference>
<evidence type="ECO:0000256" key="4">
    <source>
        <dbReference type="SAM" id="SignalP"/>
    </source>
</evidence>
<dbReference type="PANTHER" id="PTHR45625:SF4">
    <property type="entry name" value="PEPTIDYLPROLYL ISOMERASE DOMAIN AND WD REPEAT-CONTAINING PROTEIN 1"/>
    <property type="match status" value="1"/>
</dbReference>
<feature type="domain" description="PPIase cyclophilin-type" evidence="5">
    <location>
        <begin position="45"/>
        <end position="216"/>
    </location>
</feature>
<evidence type="ECO:0000256" key="2">
    <source>
        <dbReference type="ARBA" id="ARBA00023110"/>
    </source>
</evidence>